<evidence type="ECO:0000313" key="7">
    <source>
        <dbReference type="EMBL" id="GMR51051.1"/>
    </source>
</evidence>
<dbReference type="InterPro" id="IPR050976">
    <property type="entry name" value="Snaclec"/>
</dbReference>
<feature type="chain" id="PRO_5043027360" description="CUB domain-containing protein" evidence="4">
    <location>
        <begin position="32"/>
        <end position="330"/>
    </location>
</feature>
<feature type="domain" description="CUB" evidence="5">
    <location>
        <begin position="220"/>
        <end position="330"/>
    </location>
</feature>
<comment type="caution">
    <text evidence="2">Lacks conserved residue(s) required for the propagation of feature annotation.</text>
</comment>
<dbReference type="PANTHER" id="PTHR22991:SF41">
    <property type="entry name" value="CUB DOMAIN-CONTAINING PROTEIN-RELATED"/>
    <property type="match status" value="1"/>
</dbReference>
<comment type="caution">
    <text evidence="7">The sequence shown here is derived from an EMBL/GenBank/DDBJ whole genome shotgun (WGS) entry which is preliminary data.</text>
</comment>
<dbReference type="InterPro" id="IPR000859">
    <property type="entry name" value="CUB_dom"/>
</dbReference>
<reference evidence="8" key="1">
    <citation type="submission" date="2022-10" db="EMBL/GenBank/DDBJ databases">
        <title>Genome assembly of Pristionchus species.</title>
        <authorList>
            <person name="Yoshida K."/>
            <person name="Sommer R.J."/>
        </authorList>
    </citation>
    <scope>NUCLEOTIDE SEQUENCE [LARGE SCALE GENOMIC DNA]</scope>
    <source>
        <strain evidence="8">RS5460</strain>
    </source>
</reference>
<dbReference type="InterPro" id="IPR035914">
    <property type="entry name" value="Sperma_CUB_dom_sf"/>
</dbReference>
<name>A0AAN5CUB9_9BILA</name>
<gene>
    <name evidence="7" type="ORF">PMAYCL1PPCAC_21246</name>
</gene>
<keyword evidence="1" id="KW-1015">Disulfide bond</keyword>
<proteinExistence type="predicted"/>
<dbReference type="SMART" id="SM00042">
    <property type="entry name" value="CUB"/>
    <property type="match status" value="1"/>
</dbReference>
<dbReference type="PROSITE" id="PS01180">
    <property type="entry name" value="CUB"/>
    <property type="match status" value="1"/>
</dbReference>
<evidence type="ECO:0000259" key="5">
    <source>
        <dbReference type="PROSITE" id="PS01180"/>
    </source>
</evidence>
<protein>
    <recommendedName>
        <fullName evidence="9">CUB domain-containing protein</fullName>
    </recommendedName>
</protein>
<keyword evidence="4" id="KW-0732">Signal</keyword>
<evidence type="ECO:0000313" key="8">
    <source>
        <dbReference type="Proteomes" id="UP001328107"/>
    </source>
</evidence>
<dbReference type="SMART" id="SM00034">
    <property type="entry name" value="CLECT"/>
    <property type="match status" value="1"/>
</dbReference>
<dbReference type="Pfam" id="PF00059">
    <property type="entry name" value="Lectin_C"/>
    <property type="match status" value="1"/>
</dbReference>
<dbReference type="Gene3D" id="2.60.120.290">
    <property type="entry name" value="Spermadhesin, CUB domain"/>
    <property type="match status" value="1"/>
</dbReference>
<dbReference type="CDD" id="cd00037">
    <property type="entry name" value="CLECT"/>
    <property type="match status" value="1"/>
</dbReference>
<feature type="signal peptide" evidence="4">
    <location>
        <begin position="1"/>
        <end position="31"/>
    </location>
</feature>
<organism evidence="7 8">
    <name type="scientific">Pristionchus mayeri</name>
    <dbReference type="NCBI Taxonomy" id="1317129"/>
    <lineage>
        <taxon>Eukaryota</taxon>
        <taxon>Metazoa</taxon>
        <taxon>Ecdysozoa</taxon>
        <taxon>Nematoda</taxon>
        <taxon>Chromadorea</taxon>
        <taxon>Rhabditida</taxon>
        <taxon>Rhabditina</taxon>
        <taxon>Diplogasteromorpha</taxon>
        <taxon>Diplogasteroidea</taxon>
        <taxon>Neodiplogasteridae</taxon>
        <taxon>Pristionchus</taxon>
    </lineage>
</organism>
<dbReference type="InterPro" id="IPR016187">
    <property type="entry name" value="CTDL_fold"/>
</dbReference>
<feature type="domain" description="C-type lectin" evidence="6">
    <location>
        <begin position="60"/>
        <end position="151"/>
    </location>
</feature>
<dbReference type="PROSITE" id="PS50041">
    <property type="entry name" value="C_TYPE_LECTIN_2"/>
    <property type="match status" value="1"/>
</dbReference>
<dbReference type="Proteomes" id="UP001328107">
    <property type="component" value="Unassembled WGS sequence"/>
</dbReference>
<dbReference type="InterPro" id="IPR001304">
    <property type="entry name" value="C-type_lectin-like"/>
</dbReference>
<evidence type="ECO:0000256" key="3">
    <source>
        <dbReference type="SAM" id="MobiDB-lite"/>
    </source>
</evidence>
<feature type="region of interest" description="Disordered" evidence="3">
    <location>
        <begin position="177"/>
        <end position="205"/>
    </location>
</feature>
<dbReference type="SUPFAM" id="SSF49854">
    <property type="entry name" value="Spermadhesin, CUB domain"/>
    <property type="match status" value="1"/>
</dbReference>
<dbReference type="CDD" id="cd00041">
    <property type="entry name" value="CUB"/>
    <property type="match status" value="1"/>
</dbReference>
<feature type="non-terminal residue" evidence="7">
    <location>
        <position position="1"/>
    </location>
</feature>
<evidence type="ECO:0000259" key="6">
    <source>
        <dbReference type="PROSITE" id="PS50041"/>
    </source>
</evidence>
<evidence type="ECO:0008006" key="9">
    <source>
        <dbReference type="Google" id="ProtNLM"/>
    </source>
</evidence>
<keyword evidence="8" id="KW-1185">Reference proteome</keyword>
<evidence type="ECO:0000256" key="1">
    <source>
        <dbReference type="ARBA" id="ARBA00023157"/>
    </source>
</evidence>
<dbReference type="EMBL" id="BTRK01000005">
    <property type="protein sequence ID" value="GMR51051.1"/>
    <property type="molecule type" value="Genomic_DNA"/>
</dbReference>
<accession>A0AAN5CUB9</accession>
<dbReference type="InterPro" id="IPR016186">
    <property type="entry name" value="C-type_lectin-like/link_sf"/>
</dbReference>
<dbReference type="Pfam" id="PF00431">
    <property type="entry name" value="CUB"/>
    <property type="match status" value="1"/>
</dbReference>
<evidence type="ECO:0000256" key="2">
    <source>
        <dbReference type="PROSITE-ProRule" id="PRU00059"/>
    </source>
</evidence>
<sequence length="330" mass="36310">SKRTPRHPRQDTMRRMGVIVIGLFCAVAARSLHHQSAVVGELDVGVCPPGYSYINGTDACFKLYTLAKAFPEAETTCKQDGGHLASIHSVEEKHGLNDLIGTDLPLIGIKCTTTTSCTWTDGTPYDYQNFIYGQPTLEYGSCAHLFEDDDWFYSWNCATPIGTFLCRLPVVVPPTTTRIPPTTPTTRPTTTTHSSTTTLPSTTPLLITTPRPATTVASNCPNISAYEGTHLTSPGWPVGYPRNANCWFYLTCAPGKRLLFEFEVIDTKRDKDYVSIRDGPYQNSTEFARVSGKTRENTLGYLATSNHMTLQFISDSDEGGQGWTANVDSQ</sequence>
<dbReference type="Gene3D" id="3.10.100.10">
    <property type="entry name" value="Mannose-Binding Protein A, subunit A"/>
    <property type="match status" value="1"/>
</dbReference>
<dbReference type="SUPFAM" id="SSF56436">
    <property type="entry name" value="C-type lectin-like"/>
    <property type="match status" value="1"/>
</dbReference>
<evidence type="ECO:0000256" key="4">
    <source>
        <dbReference type="SAM" id="SignalP"/>
    </source>
</evidence>
<dbReference type="PANTHER" id="PTHR22991">
    <property type="entry name" value="PROTEIN CBG13490"/>
    <property type="match status" value="1"/>
</dbReference>
<dbReference type="AlphaFoldDB" id="A0AAN5CUB9"/>